<comment type="caution">
    <text evidence="2">The sequence shown here is derived from an EMBL/GenBank/DDBJ whole genome shotgun (WGS) entry which is preliminary data.</text>
</comment>
<feature type="region of interest" description="Disordered" evidence="1">
    <location>
        <begin position="202"/>
        <end position="225"/>
    </location>
</feature>
<sequence length="280" mass="31631">MEEAYTALYQEFLRLQIICLKQAEMLQHLTEALRRQQGVAPVFNRNFEDLYAEPVQGRRVGLEMFNHTDYRAQEAHLHKQVAPTHTPEVHAHTPAAHTHTSAAHRHTLAAHTHTPAAHTHSSAAHTHTPAAHTHTSAAHTHTSSLPPADITGDPVVSPLAGAFNRLHLEPAQEKEEEDGAASASGWCETKERSIWDELRQVEQHWHSSQRPKQQQQHQQQHQRRLWSSSFLTSEMLSEMGGMLMSRVTLHSQVCEFCHAVFPGHTTTRGDFLRHLTTHIS</sequence>
<evidence type="ECO:0000256" key="1">
    <source>
        <dbReference type="SAM" id="MobiDB-lite"/>
    </source>
</evidence>
<dbReference type="Proteomes" id="UP001187315">
    <property type="component" value="Unassembled WGS sequence"/>
</dbReference>
<evidence type="ECO:0008006" key="4">
    <source>
        <dbReference type="Google" id="ProtNLM"/>
    </source>
</evidence>
<proteinExistence type="predicted"/>
<keyword evidence="3" id="KW-1185">Reference proteome</keyword>
<accession>A0AA88IW35</accession>
<feature type="compositionally biased region" description="Low complexity" evidence="1">
    <location>
        <begin position="109"/>
        <end position="143"/>
    </location>
</feature>
<organism evidence="2 3">
    <name type="scientific">Tachysurus vachellii</name>
    <name type="common">Darkbarbel catfish</name>
    <name type="synonym">Pelteobagrus vachellii</name>
    <dbReference type="NCBI Taxonomy" id="175792"/>
    <lineage>
        <taxon>Eukaryota</taxon>
        <taxon>Metazoa</taxon>
        <taxon>Chordata</taxon>
        <taxon>Craniata</taxon>
        <taxon>Vertebrata</taxon>
        <taxon>Euteleostomi</taxon>
        <taxon>Actinopterygii</taxon>
        <taxon>Neopterygii</taxon>
        <taxon>Teleostei</taxon>
        <taxon>Ostariophysi</taxon>
        <taxon>Siluriformes</taxon>
        <taxon>Bagridae</taxon>
        <taxon>Tachysurus</taxon>
    </lineage>
</organism>
<protein>
    <recommendedName>
        <fullName evidence="4">UBZ1-type domain-containing protein</fullName>
    </recommendedName>
</protein>
<feature type="compositionally biased region" description="Low complexity" evidence="1">
    <location>
        <begin position="83"/>
        <end position="101"/>
    </location>
</feature>
<dbReference type="AlphaFoldDB" id="A0AA88IW35"/>
<feature type="region of interest" description="Disordered" evidence="1">
    <location>
        <begin position="83"/>
        <end position="156"/>
    </location>
</feature>
<evidence type="ECO:0000313" key="3">
    <source>
        <dbReference type="Proteomes" id="UP001187315"/>
    </source>
</evidence>
<reference evidence="2" key="1">
    <citation type="submission" date="2023-08" db="EMBL/GenBank/DDBJ databases">
        <title>Pelteobagrus vachellii genome.</title>
        <authorList>
            <person name="Liu H."/>
        </authorList>
    </citation>
    <scope>NUCLEOTIDE SEQUENCE</scope>
    <source>
        <strain evidence="2">PRFRI_2022a</strain>
        <tissue evidence="2">Muscle</tissue>
    </source>
</reference>
<evidence type="ECO:0000313" key="2">
    <source>
        <dbReference type="EMBL" id="KAK2821674.1"/>
    </source>
</evidence>
<dbReference type="EMBL" id="JAVHJS010000022">
    <property type="protein sequence ID" value="KAK2821674.1"/>
    <property type="molecule type" value="Genomic_DNA"/>
</dbReference>
<gene>
    <name evidence="2" type="ORF">Q7C36_021017</name>
</gene>
<name>A0AA88IW35_TACVA</name>